<dbReference type="EMBL" id="CAJNOO010001923">
    <property type="protein sequence ID" value="CAF1215510.1"/>
    <property type="molecule type" value="Genomic_DNA"/>
</dbReference>
<evidence type="ECO:0000256" key="2">
    <source>
        <dbReference type="ARBA" id="ARBA00007168"/>
    </source>
</evidence>
<gene>
    <name evidence="11" type="ORF">FNK824_LOCUS27816</name>
    <name evidence="10" type="ORF">OTI717_LOCUS8049</name>
    <name evidence="8" type="ORF">RFH988_LOCUS25356</name>
    <name evidence="9" type="ORF">SEV965_LOCUS26083</name>
</gene>
<comment type="caution">
    <text evidence="7">Lacks conserved residue(s) required for the propagation of feature annotation.</text>
</comment>
<evidence type="ECO:0000256" key="7">
    <source>
        <dbReference type="RuleBase" id="RU368066"/>
    </source>
</evidence>
<dbReference type="EMBL" id="CAJOBE010007371">
    <property type="protein sequence ID" value="CAF4034285.1"/>
    <property type="molecule type" value="Genomic_DNA"/>
</dbReference>
<evidence type="ECO:0000313" key="10">
    <source>
        <dbReference type="EMBL" id="CAF3625807.1"/>
    </source>
</evidence>
<sequence>MKTPIILTKDARFEPPKEVLRRKRFCTGDPRQLLHPTDSQGNLCGSEEYANQPYVYFFDWTKFCVEQWPTVTSNYKFENDHANRVCTYDVAQSNHHDEELVKAEKCASYIIASRPLFGQCVPQHIQNLTNSIIQTPGRNESNATVYDSNGQPLSGSRLEQGVKYLVDFLNLKQIGAMLVEDFTTSWKYIRIAFAIAATVSFVWIVLMHWLAKPIVWLVREKNDNQILTEFKFVADANYYRSLPITWLIIAILSTLLLLISALILLVLFKRLRIALAILQEASKAVAYNFCSLFWPFIPFLLNIAIFAYWAFVTVYLATAGKLIYRTALDETATNSTNVTYGEICDPNKWNNSFFKNDVNRSKKIYPNYCQI</sequence>
<evidence type="ECO:0000256" key="3">
    <source>
        <dbReference type="ARBA" id="ARBA00022692"/>
    </source>
</evidence>
<evidence type="ECO:0000256" key="4">
    <source>
        <dbReference type="ARBA" id="ARBA00022989"/>
    </source>
</evidence>
<accession>A0A819R534</accession>
<dbReference type="InterPro" id="IPR007603">
    <property type="entry name" value="Choline_transptr-like"/>
</dbReference>
<dbReference type="EMBL" id="CAJOAX010000627">
    <property type="protein sequence ID" value="CAF3625807.1"/>
    <property type="molecule type" value="Genomic_DNA"/>
</dbReference>
<evidence type="ECO:0000313" key="12">
    <source>
        <dbReference type="Proteomes" id="UP000663874"/>
    </source>
</evidence>
<evidence type="ECO:0000256" key="1">
    <source>
        <dbReference type="ARBA" id="ARBA00004141"/>
    </source>
</evidence>
<keyword evidence="3 7" id="KW-0812">Transmembrane</keyword>
<feature type="transmembrane region" description="Helical" evidence="7">
    <location>
        <begin position="244"/>
        <end position="268"/>
    </location>
</feature>
<comment type="caution">
    <text evidence="11">The sequence shown here is derived from an EMBL/GenBank/DDBJ whole genome shotgun (WGS) entry which is preliminary data.</text>
</comment>
<evidence type="ECO:0000313" key="9">
    <source>
        <dbReference type="EMBL" id="CAF1297069.1"/>
    </source>
</evidence>
<protein>
    <recommendedName>
        <fullName evidence="7">Choline transporter-like protein</fullName>
    </recommendedName>
</protein>
<evidence type="ECO:0000256" key="6">
    <source>
        <dbReference type="ARBA" id="ARBA00023180"/>
    </source>
</evidence>
<dbReference type="GO" id="GO:0005886">
    <property type="term" value="C:plasma membrane"/>
    <property type="evidence" value="ECO:0007669"/>
    <property type="project" value="UniProtKB-SubCell"/>
</dbReference>
<dbReference type="Proteomes" id="UP000663874">
    <property type="component" value="Unassembled WGS sequence"/>
</dbReference>
<reference evidence="11" key="1">
    <citation type="submission" date="2021-02" db="EMBL/GenBank/DDBJ databases">
        <authorList>
            <person name="Nowell W R."/>
        </authorList>
    </citation>
    <scope>NUCLEOTIDE SEQUENCE</scope>
</reference>
<comment type="function">
    <text evidence="7">Choline transporter.</text>
</comment>
<dbReference type="Proteomes" id="UP000663889">
    <property type="component" value="Unassembled WGS sequence"/>
</dbReference>
<dbReference type="OrthoDB" id="420519at2759"/>
<keyword evidence="5 7" id="KW-0472">Membrane</keyword>
<dbReference type="Proteomes" id="UP000663882">
    <property type="component" value="Unassembled WGS sequence"/>
</dbReference>
<keyword evidence="4 7" id="KW-1133">Transmembrane helix</keyword>
<proteinExistence type="inferred from homology"/>
<feature type="transmembrane region" description="Helical" evidence="7">
    <location>
        <begin position="191"/>
        <end position="211"/>
    </location>
</feature>
<evidence type="ECO:0000313" key="11">
    <source>
        <dbReference type="EMBL" id="CAF4034285.1"/>
    </source>
</evidence>
<dbReference type="PANTHER" id="PTHR12385">
    <property type="entry name" value="CHOLINE TRANSPORTER-LIKE (SLC FAMILY 44)"/>
    <property type="match status" value="1"/>
</dbReference>
<dbReference type="Pfam" id="PF04515">
    <property type="entry name" value="Choline_transpo"/>
    <property type="match status" value="1"/>
</dbReference>
<comment type="similarity">
    <text evidence="2 7">Belongs to the CTL (choline transporter-like) family.</text>
</comment>
<name>A0A819R534_9BILA</name>
<organism evidence="11 12">
    <name type="scientific">Rotaria sordida</name>
    <dbReference type="NCBI Taxonomy" id="392033"/>
    <lineage>
        <taxon>Eukaryota</taxon>
        <taxon>Metazoa</taxon>
        <taxon>Spiralia</taxon>
        <taxon>Gnathifera</taxon>
        <taxon>Rotifera</taxon>
        <taxon>Eurotatoria</taxon>
        <taxon>Bdelloidea</taxon>
        <taxon>Philodinida</taxon>
        <taxon>Philodinidae</taxon>
        <taxon>Rotaria</taxon>
    </lineage>
</organism>
<dbReference type="Proteomes" id="UP000663823">
    <property type="component" value="Unassembled WGS sequence"/>
</dbReference>
<comment type="subcellular location">
    <subcellularLocation>
        <location evidence="7">Cell membrane</location>
        <topology evidence="7">Multi-pass membrane protein</topology>
    </subcellularLocation>
    <subcellularLocation>
        <location evidence="1">Membrane</location>
        <topology evidence="1">Multi-pass membrane protein</topology>
    </subcellularLocation>
</comment>
<evidence type="ECO:0000256" key="5">
    <source>
        <dbReference type="ARBA" id="ARBA00023136"/>
    </source>
</evidence>
<keyword evidence="6" id="KW-0325">Glycoprotein</keyword>
<dbReference type="AlphaFoldDB" id="A0A819R534"/>
<feature type="transmembrane region" description="Helical" evidence="7">
    <location>
        <begin position="289"/>
        <end position="311"/>
    </location>
</feature>
<dbReference type="EMBL" id="CAJNOU010002169">
    <property type="protein sequence ID" value="CAF1297069.1"/>
    <property type="molecule type" value="Genomic_DNA"/>
</dbReference>
<dbReference type="GO" id="GO:0022857">
    <property type="term" value="F:transmembrane transporter activity"/>
    <property type="evidence" value="ECO:0007669"/>
    <property type="project" value="UniProtKB-UniRule"/>
</dbReference>
<dbReference type="PANTHER" id="PTHR12385:SF14">
    <property type="entry name" value="CHOLINE TRANSPORTER-LIKE 2"/>
    <property type="match status" value="1"/>
</dbReference>
<evidence type="ECO:0000313" key="8">
    <source>
        <dbReference type="EMBL" id="CAF1215510.1"/>
    </source>
</evidence>